<dbReference type="SMART" id="SM00388">
    <property type="entry name" value="HisKA"/>
    <property type="match status" value="1"/>
</dbReference>
<evidence type="ECO:0000256" key="8">
    <source>
        <dbReference type="ARBA" id="ARBA00022741"/>
    </source>
</evidence>
<feature type="transmembrane region" description="Helical" evidence="14">
    <location>
        <begin position="7"/>
        <end position="30"/>
    </location>
</feature>
<dbReference type="SUPFAM" id="SSF158472">
    <property type="entry name" value="HAMP domain-like"/>
    <property type="match status" value="1"/>
</dbReference>
<evidence type="ECO:0000313" key="17">
    <source>
        <dbReference type="EMBL" id="QHT67055.1"/>
    </source>
</evidence>
<keyword evidence="13 14" id="KW-0472">Membrane</keyword>
<keyword evidence="12" id="KW-0902">Two-component regulatory system</keyword>
<keyword evidence="6" id="KW-0808">Transferase</keyword>
<evidence type="ECO:0000256" key="1">
    <source>
        <dbReference type="ARBA" id="ARBA00000085"/>
    </source>
</evidence>
<evidence type="ECO:0000256" key="2">
    <source>
        <dbReference type="ARBA" id="ARBA00004651"/>
    </source>
</evidence>
<keyword evidence="10" id="KW-0067">ATP-binding</keyword>
<dbReference type="SMART" id="SM00304">
    <property type="entry name" value="HAMP"/>
    <property type="match status" value="1"/>
</dbReference>
<evidence type="ECO:0000256" key="10">
    <source>
        <dbReference type="ARBA" id="ARBA00022840"/>
    </source>
</evidence>
<dbReference type="Pfam" id="PF02518">
    <property type="entry name" value="HATPase_c"/>
    <property type="match status" value="1"/>
</dbReference>
<dbReference type="EC" id="2.7.13.3" evidence="3"/>
<dbReference type="InterPro" id="IPR036097">
    <property type="entry name" value="HisK_dim/P_sf"/>
</dbReference>
<dbReference type="PROSITE" id="PS50109">
    <property type="entry name" value="HIS_KIN"/>
    <property type="match status" value="1"/>
</dbReference>
<dbReference type="KEGG" id="rhoz:GXP67_10550"/>
<dbReference type="InterPro" id="IPR005467">
    <property type="entry name" value="His_kinase_dom"/>
</dbReference>
<dbReference type="InterPro" id="IPR004358">
    <property type="entry name" value="Sig_transdc_His_kin-like_C"/>
</dbReference>
<dbReference type="GO" id="GO:0005886">
    <property type="term" value="C:plasma membrane"/>
    <property type="evidence" value="ECO:0007669"/>
    <property type="project" value="UniProtKB-SubCell"/>
</dbReference>
<dbReference type="Pfam" id="PF00512">
    <property type="entry name" value="HisKA"/>
    <property type="match status" value="1"/>
</dbReference>
<evidence type="ECO:0000313" key="18">
    <source>
        <dbReference type="Proteomes" id="UP000480178"/>
    </source>
</evidence>
<reference evidence="17 18" key="1">
    <citation type="submission" date="2020-01" db="EMBL/GenBank/DDBJ databases">
        <authorList>
            <person name="Kim M.K."/>
        </authorList>
    </citation>
    <scope>NUCLEOTIDE SEQUENCE [LARGE SCALE GENOMIC DNA]</scope>
    <source>
        <strain evidence="17 18">172606-1</strain>
    </source>
</reference>
<comment type="subcellular location">
    <subcellularLocation>
        <location evidence="2">Cell membrane</location>
        <topology evidence="2">Multi-pass membrane protein</topology>
    </subcellularLocation>
</comment>
<comment type="catalytic activity">
    <reaction evidence="1">
        <text>ATP + protein L-histidine = ADP + protein N-phospho-L-histidine.</text>
        <dbReference type="EC" id="2.7.13.3"/>
    </reaction>
</comment>
<dbReference type="InterPro" id="IPR003594">
    <property type="entry name" value="HATPase_dom"/>
</dbReference>
<name>A0A6C0GGQ2_9BACT</name>
<dbReference type="PROSITE" id="PS50885">
    <property type="entry name" value="HAMP"/>
    <property type="match status" value="1"/>
</dbReference>
<dbReference type="FunFam" id="1.10.287.130:FF:000001">
    <property type="entry name" value="Two-component sensor histidine kinase"/>
    <property type="match status" value="1"/>
</dbReference>
<accession>A0A6C0GGQ2</accession>
<keyword evidence="7 14" id="KW-0812">Transmembrane</keyword>
<keyword evidence="9 17" id="KW-0418">Kinase</keyword>
<dbReference type="Pfam" id="PF00672">
    <property type="entry name" value="HAMP"/>
    <property type="match status" value="1"/>
</dbReference>
<feature type="transmembrane region" description="Helical" evidence="14">
    <location>
        <begin position="155"/>
        <end position="174"/>
    </location>
</feature>
<evidence type="ECO:0000256" key="14">
    <source>
        <dbReference type="SAM" id="Phobius"/>
    </source>
</evidence>
<evidence type="ECO:0000256" key="11">
    <source>
        <dbReference type="ARBA" id="ARBA00022989"/>
    </source>
</evidence>
<evidence type="ECO:0000259" key="15">
    <source>
        <dbReference type="PROSITE" id="PS50109"/>
    </source>
</evidence>
<dbReference type="InterPro" id="IPR036890">
    <property type="entry name" value="HATPase_C_sf"/>
</dbReference>
<dbReference type="InterPro" id="IPR003660">
    <property type="entry name" value="HAMP_dom"/>
</dbReference>
<dbReference type="GO" id="GO:0000155">
    <property type="term" value="F:phosphorelay sensor kinase activity"/>
    <property type="evidence" value="ECO:0007669"/>
    <property type="project" value="InterPro"/>
</dbReference>
<dbReference type="InterPro" id="IPR003661">
    <property type="entry name" value="HisK_dim/P_dom"/>
</dbReference>
<evidence type="ECO:0000256" key="9">
    <source>
        <dbReference type="ARBA" id="ARBA00022777"/>
    </source>
</evidence>
<keyword evidence="5" id="KW-0597">Phosphoprotein</keyword>
<evidence type="ECO:0000259" key="16">
    <source>
        <dbReference type="PROSITE" id="PS50885"/>
    </source>
</evidence>
<dbReference type="Gene3D" id="6.10.340.10">
    <property type="match status" value="1"/>
</dbReference>
<evidence type="ECO:0000256" key="3">
    <source>
        <dbReference type="ARBA" id="ARBA00012438"/>
    </source>
</evidence>
<dbReference type="SMART" id="SM00387">
    <property type="entry name" value="HATPase_c"/>
    <property type="match status" value="1"/>
</dbReference>
<evidence type="ECO:0000256" key="6">
    <source>
        <dbReference type="ARBA" id="ARBA00022679"/>
    </source>
</evidence>
<keyword evidence="11 14" id="KW-1133">Transmembrane helix</keyword>
<keyword evidence="18" id="KW-1185">Reference proteome</keyword>
<dbReference type="RefSeq" id="WP_162443099.1">
    <property type="nucleotide sequence ID" value="NZ_CP048222.1"/>
</dbReference>
<evidence type="ECO:0000256" key="12">
    <source>
        <dbReference type="ARBA" id="ARBA00023012"/>
    </source>
</evidence>
<feature type="domain" description="Histidine kinase" evidence="15">
    <location>
        <begin position="237"/>
        <end position="454"/>
    </location>
</feature>
<evidence type="ECO:0000256" key="4">
    <source>
        <dbReference type="ARBA" id="ARBA00022475"/>
    </source>
</evidence>
<evidence type="ECO:0000256" key="13">
    <source>
        <dbReference type="ARBA" id="ARBA00023136"/>
    </source>
</evidence>
<protein>
    <recommendedName>
        <fullName evidence="3">histidine kinase</fullName>
        <ecNumber evidence="3">2.7.13.3</ecNumber>
    </recommendedName>
</protein>
<keyword evidence="4" id="KW-1003">Cell membrane</keyword>
<dbReference type="GO" id="GO:0005524">
    <property type="term" value="F:ATP binding"/>
    <property type="evidence" value="ECO:0007669"/>
    <property type="project" value="UniProtKB-KW"/>
</dbReference>
<dbReference type="EMBL" id="CP048222">
    <property type="protein sequence ID" value="QHT67055.1"/>
    <property type="molecule type" value="Genomic_DNA"/>
</dbReference>
<dbReference type="Gene3D" id="1.10.287.130">
    <property type="match status" value="1"/>
</dbReference>
<proteinExistence type="predicted"/>
<dbReference type="PANTHER" id="PTHR45528:SF1">
    <property type="entry name" value="SENSOR HISTIDINE KINASE CPXA"/>
    <property type="match status" value="1"/>
</dbReference>
<dbReference type="CDD" id="cd06225">
    <property type="entry name" value="HAMP"/>
    <property type="match status" value="1"/>
</dbReference>
<sequence>MNIQTKVTILFAGLTITVILLLSGFIFLFANHYAFEDFYQRLETRVRIAQSIHFNREHANSQVIQQMRQQYLEKLPSEKEYFLELSSPDHPDVARPKEIPKALIEEILANGISRFRHDNKFFVGNLYQDDSPPTIIIVSATDPYGLQELEHLRNILIIGFLASILVMFLAGKFFTYQIFKPVRDLIRNVQNISAENLHLRLQNIQGKDEISMLGHTFNDMLTRLETAFETQNNFVSNASHELRTPLTIIKGEAELALSHPGLSEVHRQSVQVILQESDKLTHMLTGLLGLAQSGFDGKKQNWEIVRTDELLWMVKETVDQLYPENNVRIDFSQLPEDENMLKVNGNMTLLKLAISNIVINACKYSSNQPVTISLSGNSKQVMVQVKDKGIGIPEKELPHVFEPFFRASNTSKFEGYGVGLPLSMNIIRLHKGSINIYTKEGQGTDMHITLPIADLHPHSRGKASHTTVHS</sequence>
<evidence type="ECO:0000256" key="7">
    <source>
        <dbReference type="ARBA" id="ARBA00022692"/>
    </source>
</evidence>
<dbReference type="Proteomes" id="UP000480178">
    <property type="component" value="Chromosome"/>
</dbReference>
<dbReference type="AlphaFoldDB" id="A0A6C0GGQ2"/>
<dbReference type="Gene3D" id="3.30.565.10">
    <property type="entry name" value="Histidine kinase-like ATPase, C-terminal domain"/>
    <property type="match status" value="1"/>
</dbReference>
<keyword evidence="8" id="KW-0547">Nucleotide-binding</keyword>
<dbReference type="PRINTS" id="PR00344">
    <property type="entry name" value="BCTRLSENSOR"/>
</dbReference>
<gene>
    <name evidence="17" type="ORF">GXP67_10550</name>
</gene>
<feature type="domain" description="HAMP" evidence="16">
    <location>
        <begin position="176"/>
        <end position="229"/>
    </location>
</feature>
<dbReference type="SUPFAM" id="SSF55874">
    <property type="entry name" value="ATPase domain of HSP90 chaperone/DNA topoisomerase II/histidine kinase"/>
    <property type="match status" value="1"/>
</dbReference>
<evidence type="ECO:0000256" key="5">
    <source>
        <dbReference type="ARBA" id="ARBA00022553"/>
    </source>
</evidence>
<dbReference type="CDD" id="cd00082">
    <property type="entry name" value="HisKA"/>
    <property type="match status" value="1"/>
</dbReference>
<dbReference type="InterPro" id="IPR050398">
    <property type="entry name" value="HssS/ArlS-like"/>
</dbReference>
<dbReference type="SUPFAM" id="SSF47384">
    <property type="entry name" value="Homodimeric domain of signal transducing histidine kinase"/>
    <property type="match status" value="1"/>
</dbReference>
<dbReference type="PANTHER" id="PTHR45528">
    <property type="entry name" value="SENSOR HISTIDINE KINASE CPXA"/>
    <property type="match status" value="1"/>
</dbReference>
<organism evidence="17 18">
    <name type="scientific">Rhodocytophaga rosea</name>
    <dbReference type="NCBI Taxonomy" id="2704465"/>
    <lineage>
        <taxon>Bacteria</taxon>
        <taxon>Pseudomonadati</taxon>
        <taxon>Bacteroidota</taxon>
        <taxon>Cytophagia</taxon>
        <taxon>Cytophagales</taxon>
        <taxon>Rhodocytophagaceae</taxon>
        <taxon>Rhodocytophaga</taxon>
    </lineage>
</organism>